<dbReference type="Proteomes" id="UP000028834">
    <property type="component" value="Unassembled WGS sequence"/>
</dbReference>
<organism evidence="1 2">
    <name type="scientific">Toxoplasma gondii RUB</name>
    <dbReference type="NCBI Taxonomy" id="935652"/>
    <lineage>
        <taxon>Eukaryota</taxon>
        <taxon>Sar</taxon>
        <taxon>Alveolata</taxon>
        <taxon>Apicomplexa</taxon>
        <taxon>Conoidasida</taxon>
        <taxon>Coccidia</taxon>
        <taxon>Eucoccidiorida</taxon>
        <taxon>Eimeriorina</taxon>
        <taxon>Sarcocystidae</taxon>
        <taxon>Toxoplasma</taxon>
    </lineage>
</organism>
<reference evidence="1 2" key="1">
    <citation type="submission" date="2014-05" db="EMBL/GenBank/DDBJ databases">
        <authorList>
            <person name="Sibley D."/>
            <person name="Venepally P."/>
            <person name="Karamycheva S."/>
            <person name="Hadjithomas M."/>
            <person name="Khan A."/>
            <person name="Brunk B."/>
            <person name="Roos D."/>
            <person name="Caler E."/>
            <person name="Lorenzi H."/>
        </authorList>
    </citation>
    <scope>NUCLEOTIDE SEQUENCE [LARGE SCALE GENOMIC DNA]</scope>
    <source>
        <strain evidence="1 2">RUB</strain>
    </source>
</reference>
<comment type="caution">
    <text evidence="1">The sequence shown here is derived from an EMBL/GenBank/DDBJ whole genome shotgun (WGS) entry which is preliminary data.</text>
</comment>
<evidence type="ECO:0000313" key="1">
    <source>
        <dbReference type="EMBL" id="KFG59066.1"/>
    </source>
</evidence>
<evidence type="ECO:0000313" key="2">
    <source>
        <dbReference type="Proteomes" id="UP000028834"/>
    </source>
</evidence>
<sequence length="128" mass="14247">MVLVCVFALSSGFLCRTSLSAACWILPAMVAPLSLMLSNTRRFSSPLCKRSTLLLSLVAFASAAGQRRRPRSPSLRILCFSDFLHFFSLRRSTSCVSIVVIDIRRRLFPPSRSHRDLGVSPSFVLVEL</sequence>
<dbReference type="VEuPathDB" id="ToxoDB:TGRUB_464959"/>
<dbReference type="EMBL" id="AFYV02002310">
    <property type="protein sequence ID" value="KFG59066.1"/>
    <property type="molecule type" value="Genomic_DNA"/>
</dbReference>
<gene>
    <name evidence="1" type="ORF">TGRUB_464959</name>
</gene>
<dbReference type="AlphaFoldDB" id="A0A086LQZ8"/>
<proteinExistence type="predicted"/>
<protein>
    <submittedName>
        <fullName evidence="1">Uncharacterized protein</fullName>
    </submittedName>
</protein>
<name>A0A086LQZ8_TOXGO</name>
<accession>A0A086LQZ8</accession>